<dbReference type="InterPro" id="IPR016181">
    <property type="entry name" value="Acyl_CoA_acyltransferase"/>
</dbReference>
<dbReference type="PANTHER" id="PTHR43233:SF1">
    <property type="entry name" value="FAMILY N-ACETYLTRANSFERASE, PUTATIVE (AFU_ORTHOLOGUE AFUA_6G03350)-RELATED"/>
    <property type="match status" value="1"/>
</dbReference>
<protein>
    <submittedName>
        <fullName evidence="2">GNAT family N-acetyltransferase</fullName>
    </submittedName>
</protein>
<dbReference type="InterPro" id="IPR053144">
    <property type="entry name" value="Acetyltransferase_Butenolide"/>
</dbReference>
<organism evidence="2 3">
    <name type="scientific">Acidisoma cellulosilyticum</name>
    <dbReference type="NCBI Taxonomy" id="2802395"/>
    <lineage>
        <taxon>Bacteria</taxon>
        <taxon>Pseudomonadati</taxon>
        <taxon>Pseudomonadota</taxon>
        <taxon>Alphaproteobacteria</taxon>
        <taxon>Acetobacterales</taxon>
        <taxon>Acidocellaceae</taxon>
        <taxon>Acidisoma</taxon>
    </lineage>
</organism>
<dbReference type="Proteomes" id="UP000721844">
    <property type="component" value="Unassembled WGS sequence"/>
</dbReference>
<evidence type="ECO:0000313" key="2">
    <source>
        <dbReference type="EMBL" id="MCB8881622.1"/>
    </source>
</evidence>
<sequence>MTLPAGYEISTDPARLDLEVIHHYLTAESYWSQGVPRDVVERAMANSLCFGLYHADTQVGLARVVTDKSTFALIADVFVLDGHRGQGLSKCLMQSIISHPELQGLRRHLLLTSDAHGLYSQFGFQPLGAPARFMEILRADIYKAA</sequence>
<dbReference type="EMBL" id="JAESVA010000005">
    <property type="protein sequence ID" value="MCB8881622.1"/>
    <property type="molecule type" value="Genomic_DNA"/>
</dbReference>
<dbReference type="PANTHER" id="PTHR43233">
    <property type="entry name" value="FAMILY N-ACETYLTRANSFERASE, PUTATIVE (AFU_ORTHOLOGUE AFUA_6G03350)-RELATED"/>
    <property type="match status" value="1"/>
</dbReference>
<dbReference type="Gene3D" id="3.40.630.30">
    <property type="match status" value="1"/>
</dbReference>
<dbReference type="SUPFAM" id="SSF55729">
    <property type="entry name" value="Acyl-CoA N-acyltransferases (Nat)"/>
    <property type="match status" value="1"/>
</dbReference>
<dbReference type="GO" id="GO:0016747">
    <property type="term" value="F:acyltransferase activity, transferring groups other than amino-acyl groups"/>
    <property type="evidence" value="ECO:0007669"/>
    <property type="project" value="InterPro"/>
</dbReference>
<keyword evidence="3" id="KW-1185">Reference proteome</keyword>
<comment type="caution">
    <text evidence="2">The sequence shown here is derived from an EMBL/GenBank/DDBJ whole genome shotgun (WGS) entry which is preliminary data.</text>
</comment>
<feature type="domain" description="N-acetyltransferase" evidence="1">
    <location>
        <begin position="1"/>
        <end position="145"/>
    </location>
</feature>
<dbReference type="InterPro" id="IPR000182">
    <property type="entry name" value="GNAT_dom"/>
</dbReference>
<name>A0A963Z481_9PROT</name>
<gene>
    <name evidence="2" type="ORF">ACELLULO517_15340</name>
</gene>
<reference evidence="2 3" key="1">
    <citation type="journal article" date="2021" name="Microorganisms">
        <title>Acidisoma silvae sp. nov. and Acidisomacellulosilytica sp. nov., Two Acidophilic Bacteria Isolated from Decaying Wood, Hydrolyzing Cellulose and Producing Poly-3-hydroxybutyrate.</title>
        <authorList>
            <person name="Mieszkin S."/>
            <person name="Pouder E."/>
            <person name="Uroz S."/>
            <person name="Simon-Colin C."/>
            <person name="Alain K."/>
        </authorList>
    </citation>
    <scope>NUCLEOTIDE SEQUENCE [LARGE SCALE GENOMIC DNA]</scope>
    <source>
        <strain evidence="2 3">HW T5.17</strain>
    </source>
</reference>
<evidence type="ECO:0000313" key="3">
    <source>
        <dbReference type="Proteomes" id="UP000721844"/>
    </source>
</evidence>
<dbReference type="AlphaFoldDB" id="A0A963Z481"/>
<dbReference type="Pfam" id="PF13508">
    <property type="entry name" value="Acetyltransf_7"/>
    <property type="match status" value="1"/>
</dbReference>
<dbReference type="CDD" id="cd04301">
    <property type="entry name" value="NAT_SF"/>
    <property type="match status" value="1"/>
</dbReference>
<proteinExistence type="predicted"/>
<dbReference type="PROSITE" id="PS51186">
    <property type="entry name" value="GNAT"/>
    <property type="match status" value="1"/>
</dbReference>
<accession>A0A963Z481</accession>
<evidence type="ECO:0000259" key="1">
    <source>
        <dbReference type="PROSITE" id="PS51186"/>
    </source>
</evidence>